<evidence type="ECO:0000313" key="1">
    <source>
        <dbReference type="EMBL" id="MBR8643946.1"/>
    </source>
</evidence>
<sequence>MEKMVEIQMAVNGQTDKKYKTYIREDGLTLIDSTKGTVKGTGWRVRAELDRIIGQSDL</sequence>
<organism evidence="1 2">
    <name type="scientific">Peribacillus frigoritolerans</name>
    <dbReference type="NCBI Taxonomy" id="450367"/>
    <lineage>
        <taxon>Bacteria</taxon>
        <taxon>Bacillati</taxon>
        <taxon>Bacillota</taxon>
        <taxon>Bacilli</taxon>
        <taxon>Bacillales</taxon>
        <taxon>Bacillaceae</taxon>
        <taxon>Peribacillus</taxon>
    </lineage>
</organism>
<reference evidence="1" key="1">
    <citation type="submission" date="2021-04" db="EMBL/GenBank/DDBJ databases">
        <title>Whole genome sequencing of Enterococci isolates from hospitalized patients.</title>
        <authorList>
            <person name="Ogoti B.M."/>
            <person name="Onyambu F.G."/>
        </authorList>
    </citation>
    <scope>NUCLEOTIDE SEQUENCE</scope>
    <source>
        <strain evidence="1">242</strain>
    </source>
</reference>
<gene>
    <name evidence="1" type="ORF">KEH51_01975</name>
</gene>
<accession>A0A941FIC6</accession>
<comment type="caution">
    <text evidence="1">The sequence shown here is derived from an EMBL/GenBank/DDBJ whole genome shotgun (WGS) entry which is preliminary data.</text>
</comment>
<proteinExistence type="predicted"/>
<protein>
    <submittedName>
        <fullName evidence="1">Uncharacterized protein</fullName>
    </submittedName>
</protein>
<dbReference type="AlphaFoldDB" id="A0A941FIC6"/>
<evidence type="ECO:0000313" key="2">
    <source>
        <dbReference type="Proteomes" id="UP000680045"/>
    </source>
</evidence>
<name>A0A941FIC6_9BACI</name>
<dbReference type="EMBL" id="JAGTPW010000002">
    <property type="protein sequence ID" value="MBR8643946.1"/>
    <property type="molecule type" value="Genomic_DNA"/>
</dbReference>
<dbReference type="Proteomes" id="UP000680045">
    <property type="component" value="Unassembled WGS sequence"/>
</dbReference>